<dbReference type="AlphaFoldDB" id="A0A090RIW3"/>
<gene>
    <name evidence="2" type="ORF">JCM19237_1392</name>
</gene>
<dbReference type="Proteomes" id="UP000029227">
    <property type="component" value="Unassembled WGS sequence"/>
</dbReference>
<evidence type="ECO:0000256" key="1">
    <source>
        <dbReference type="SAM" id="SignalP"/>
    </source>
</evidence>
<keyword evidence="1" id="KW-0732">Signal</keyword>
<name>A0A090RIW3_9GAMM</name>
<protein>
    <submittedName>
        <fullName evidence="2">Uncharacterized protein</fullName>
    </submittedName>
</protein>
<organism evidence="2 3">
    <name type="scientific">Photobacterium aphoticum</name>
    <dbReference type="NCBI Taxonomy" id="754436"/>
    <lineage>
        <taxon>Bacteria</taxon>
        <taxon>Pseudomonadati</taxon>
        <taxon>Pseudomonadota</taxon>
        <taxon>Gammaproteobacteria</taxon>
        <taxon>Vibrionales</taxon>
        <taxon>Vibrionaceae</taxon>
        <taxon>Photobacterium</taxon>
    </lineage>
</organism>
<comment type="caution">
    <text evidence="2">The sequence shown here is derived from an EMBL/GenBank/DDBJ whole genome shotgun (WGS) entry which is preliminary data.</text>
</comment>
<dbReference type="STRING" id="754436.JCM19237_1392"/>
<feature type="signal peptide" evidence="1">
    <location>
        <begin position="1"/>
        <end position="22"/>
    </location>
</feature>
<sequence length="50" mass="5050">MKNVFAAMGLSLLMGMATPGMAAEKAAEPATAAVEKAVKESAKVDSHEAS</sequence>
<evidence type="ECO:0000313" key="3">
    <source>
        <dbReference type="Proteomes" id="UP000029227"/>
    </source>
</evidence>
<feature type="chain" id="PRO_5001863752" evidence="1">
    <location>
        <begin position="23"/>
        <end position="50"/>
    </location>
</feature>
<evidence type="ECO:0000313" key="2">
    <source>
        <dbReference type="EMBL" id="GAL07452.1"/>
    </source>
</evidence>
<accession>A0A090RIW3</accession>
<proteinExistence type="predicted"/>
<dbReference type="EMBL" id="BBMN01000017">
    <property type="protein sequence ID" value="GAL07452.1"/>
    <property type="molecule type" value="Genomic_DNA"/>
</dbReference>
<reference evidence="2 3" key="1">
    <citation type="journal article" date="2014" name="Genome Announc.">
        <title>Draft Genome Sequences of Two Vibrionaceae Species, Vibrio ponticus C121 and Photobacterium aphoticum C119, Isolated as Coral Reef Microbiota.</title>
        <authorList>
            <person name="Al-saari N."/>
            <person name="Meirelles P.M."/>
            <person name="Mino S."/>
            <person name="Suda W."/>
            <person name="Oshima K."/>
            <person name="Hattori M."/>
            <person name="Ohkuma M."/>
            <person name="Thompson F.L."/>
            <person name="Gomez-Gil B."/>
            <person name="Sawabe T."/>
            <person name="Sawabe T."/>
        </authorList>
    </citation>
    <scope>NUCLEOTIDE SEQUENCE [LARGE SCALE GENOMIC DNA]</scope>
    <source>
        <strain evidence="2 3">JCM 19237</strain>
    </source>
</reference>